<feature type="region of interest" description="Disordered" evidence="1">
    <location>
        <begin position="18"/>
        <end position="45"/>
    </location>
</feature>
<keyword evidence="3" id="KW-1185">Reference proteome</keyword>
<dbReference type="Proteomes" id="UP000073492">
    <property type="component" value="Unassembled WGS sequence"/>
</dbReference>
<evidence type="ECO:0000313" key="2">
    <source>
        <dbReference type="EMBL" id="KXT14165.1"/>
    </source>
</evidence>
<organism evidence="2 3">
    <name type="scientific">Pseudocercospora musae</name>
    <dbReference type="NCBI Taxonomy" id="113226"/>
    <lineage>
        <taxon>Eukaryota</taxon>
        <taxon>Fungi</taxon>
        <taxon>Dikarya</taxon>
        <taxon>Ascomycota</taxon>
        <taxon>Pezizomycotina</taxon>
        <taxon>Dothideomycetes</taxon>
        <taxon>Dothideomycetidae</taxon>
        <taxon>Mycosphaerellales</taxon>
        <taxon>Mycosphaerellaceae</taxon>
        <taxon>Pseudocercospora</taxon>
    </lineage>
</organism>
<dbReference type="EMBL" id="LFZO01000092">
    <property type="protein sequence ID" value="KXT14165.1"/>
    <property type="molecule type" value="Genomic_DNA"/>
</dbReference>
<proteinExistence type="predicted"/>
<evidence type="ECO:0000256" key="1">
    <source>
        <dbReference type="SAM" id="MobiDB-lite"/>
    </source>
</evidence>
<accession>A0A139IHU8</accession>
<gene>
    <name evidence="2" type="ORF">AC579_9270</name>
</gene>
<comment type="caution">
    <text evidence="2">The sequence shown here is derived from an EMBL/GenBank/DDBJ whole genome shotgun (WGS) entry which is preliminary data.</text>
</comment>
<protein>
    <submittedName>
        <fullName evidence="2">Uncharacterized protein</fullName>
    </submittedName>
</protein>
<reference evidence="2 3" key="1">
    <citation type="submission" date="2015-07" db="EMBL/GenBank/DDBJ databases">
        <title>Comparative genomics of the Sigatoka disease complex on banana suggests a link between parallel evolutionary changes in Pseudocercospora fijiensis and Pseudocercospora eumusae and increased virulence on the banana host.</title>
        <authorList>
            <person name="Chang T.-C."/>
            <person name="Salvucci A."/>
            <person name="Crous P.W."/>
            <person name="Stergiopoulos I."/>
        </authorList>
    </citation>
    <scope>NUCLEOTIDE SEQUENCE [LARGE SCALE GENOMIC DNA]</scope>
    <source>
        <strain evidence="2 3">CBS 116634</strain>
    </source>
</reference>
<sequence>MFFNRDFGLHAFTKGPSLHPTLPRAPPAPGLSYTSEPGTRTTRKKNASNKFLKATDNYSKNIRRLAVCRFVVAELRQWLHRKPEQLDLRADCGTWLIDLDAKKAEKLVTWVAEAGHGDRYDEKGKKKIDKSITDATSRLRRCVDAIMTRDGKLRGSDALDIKNALANIKK</sequence>
<name>A0A139IHU8_9PEZI</name>
<evidence type="ECO:0000313" key="3">
    <source>
        <dbReference type="Proteomes" id="UP000073492"/>
    </source>
</evidence>
<dbReference type="AlphaFoldDB" id="A0A139IHU8"/>